<evidence type="ECO:0000256" key="2">
    <source>
        <dbReference type="ARBA" id="ARBA00022963"/>
    </source>
</evidence>
<sequence>MRATFLASLTLLLTTNFMLLNSMAARAQTLVHVKRSDGRILALMVYEPSDTKDPAVAIISPGAGGTERGYSYLGEALSKDGWLAVVVEHPESGPQALAKAVRAKGLRDGLAEIVNNPQNYTARFEDIAAALQWVQKKVHPSFKALIGHSMGAITVQLEAGAQNKFHLHPQGGFDAYVALSPHGPGVIFPARSSETIRSPILMITGTQDEGLEGDYHWRMKAFEGLPSAGNWLAVIKGSNHMNFAGYGLGAVKTESVVVTLVTAFLDALKAHHQPLPPRLTGVQLITN</sequence>
<dbReference type="PANTHER" id="PTHR10272">
    <property type="entry name" value="PLATELET-ACTIVATING FACTOR ACETYLHYDROLASE"/>
    <property type="match status" value="1"/>
</dbReference>
<accession>S0ETE1</accession>
<dbReference type="PATRIC" id="fig|1303518.3.peg.909"/>
<gene>
    <name evidence="5" type="ORF">CCALI_00898</name>
</gene>
<evidence type="ECO:0000256" key="1">
    <source>
        <dbReference type="ARBA" id="ARBA00022801"/>
    </source>
</evidence>
<evidence type="ECO:0000313" key="6">
    <source>
        <dbReference type="Proteomes" id="UP000014227"/>
    </source>
</evidence>
<dbReference type="KEGG" id="ccz:CCALI_00898"/>
<protein>
    <submittedName>
        <fullName evidence="5">Alpha/beta hydrolase family</fullName>
    </submittedName>
</protein>
<dbReference type="InParanoid" id="S0ETE1"/>
<name>S0ETE1_CHTCT</name>
<dbReference type="PANTHER" id="PTHR10272:SF0">
    <property type="entry name" value="PLATELET-ACTIVATING FACTOR ACETYLHYDROLASE"/>
    <property type="match status" value="1"/>
</dbReference>
<evidence type="ECO:0000256" key="3">
    <source>
        <dbReference type="ARBA" id="ARBA00023098"/>
    </source>
</evidence>
<dbReference type="STRING" id="454171.CP488_00257"/>
<dbReference type="eggNOG" id="COG4188">
    <property type="taxonomic scope" value="Bacteria"/>
</dbReference>
<dbReference type="Proteomes" id="UP000014227">
    <property type="component" value="Chromosome I"/>
</dbReference>
<dbReference type="GO" id="GO:0003847">
    <property type="term" value="F:1-alkyl-2-acetylglycerophosphocholine esterase activity"/>
    <property type="evidence" value="ECO:0007669"/>
    <property type="project" value="TreeGrafter"/>
</dbReference>
<keyword evidence="4" id="KW-0732">Signal</keyword>
<reference evidence="6" key="1">
    <citation type="submission" date="2013-03" db="EMBL/GenBank/DDBJ databases">
        <title>Genome sequence of Chthonomonas calidirosea, the first sequenced genome from the Armatimonadetes phylum (formally candidate division OP10).</title>
        <authorList>
            <person name="Lee K.C.Y."/>
            <person name="Morgan X.C."/>
            <person name="Dunfield P.F."/>
            <person name="Tamas I."/>
            <person name="Houghton K.M."/>
            <person name="Vyssotski M."/>
            <person name="Ryan J.L.J."/>
            <person name="Lagutin K."/>
            <person name="McDonald I.R."/>
            <person name="Stott M.B."/>
        </authorList>
    </citation>
    <scope>NUCLEOTIDE SEQUENCE [LARGE SCALE GENOMIC DNA]</scope>
    <source>
        <strain evidence="6">DSM 23976 / ICMP 18418 / T49</strain>
    </source>
</reference>
<keyword evidence="1 5" id="KW-0378">Hydrolase</keyword>
<dbReference type="HOGENOM" id="CLU_071814_0_0_0"/>
<keyword evidence="6" id="KW-1185">Reference proteome</keyword>
<organism evidence="5 6">
    <name type="scientific">Chthonomonas calidirosea (strain DSM 23976 / ICMP 18418 / T49)</name>
    <dbReference type="NCBI Taxonomy" id="1303518"/>
    <lineage>
        <taxon>Bacteria</taxon>
        <taxon>Bacillati</taxon>
        <taxon>Armatimonadota</taxon>
        <taxon>Chthonomonadia</taxon>
        <taxon>Chthonomonadales</taxon>
        <taxon>Chthonomonadaceae</taxon>
        <taxon>Chthonomonas</taxon>
    </lineage>
</organism>
<proteinExistence type="predicted"/>
<dbReference type="GO" id="GO:0016042">
    <property type="term" value="P:lipid catabolic process"/>
    <property type="evidence" value="ECO:0007669"/>
    <property type="project" value="UniProtKB-KW"/>
</dbReference>
<dbReference type="InterPro" id="IPR029058">
    <property type="entry name" value="AB_hydrolase_fold"/>
</dbReference>
<dbReference type="EMBL" id="HF951689">
    <property type="protein sequence ID" value="CCW34721.1"/>
    <property type="molecule type" value="Genomic_DNA"/>
</dbReference>
<evidence type="ECO:0000256" key="4">
    <source>
        <dbReference type="SAM" id="SignalP"/>
    </source>
</evidence>
<keyword evidence="2" id="KW-0442">Lipid degradation</keyword>
<evidence type="ECO:0000313" key="5">
    <source>
        <dbReference type="EMBL" id="CCW34721.1"/>
    </source>
</evidence>
<dbReference type="Gene3D" id="3.40.50.1820">
    <property type="entry name" value="alpha/beta hydrolase"/>
    <property type="match status" value="1"/>
</dbReference>
<feature type="signal peptide" evidence="4">
    <location>
        <begin position="1"/>
        <end position="27"/>
    </location>
</feature>
<dbReference type="RefSeq" id="WP_016482275.1">
    <property type="nucleotide sequence ID" value="NC_021487.1"/>
</dbReference>
<dbReference type="AlphaFoldDB" id="S0ETE1"/>
<feature type="chain" id="PRO_5004496457" evidence="4">
    <location>
        <begin position="28"/>
        <end position="287"/>
    </location>
</feature>
<dbReference type="OrthoDB" id="114015at2"/>
<dbReference type="SUPFAM" id="SSF53474">
    <property type="entry name" value="alpha/beta-Hydrolases"/>
    <property type="match status" value="1"/>
</dbReference>
<keyword evidence="3" id="KW-0443">Lipid metabolism</keyword>